<proteinExistence type="predicted"/>
<feature type="compositionally biased region" description="Basic and acidic residues" evidence="1">
    <location>
        <begin position="19"/>
        <end position="41"/>
    </location>
</feature>
<accession>A0A5C6MYC0</accession>
<gene>
    <name evidence="2" type="ORF">D4764_05G0001560</name>
</gene>
<dbReference type="Proteomes" id="UP000324091">
    <property type="component" value="Chromosome 5"/>
</dbReference>
<reference evidence="2 3" key="1">
    <citation type="submission" date="2019-04" db="EMBL/GenBank/DDBJ databases">
        <title>Chromosome genome assembly for Takifugu flavidus.</title>
        <authorList>
            <person name="Xiao S."/>
        </authorList>
    </citation>
    <scope>NUCLEOTIDE SEQUENCE [LARGE SCALE GENOMIC DNA]</scope>
    <source>
        <strain evidence="2">HTHZ2018</strain>
        <tissue evidence="2">Muscle</tissue>
    </source>
</reference>
<evidence type="ECO:0000313" key="3">
    <source>
        <dbReference type="Proteomes" id="UP000324091"/>
    </source>
</evidence>
<evidence type="ECO:0000313" key="2">
    <source>
        <dbReference type="EMBL" id="TWW60066.1"/>
    </source>
</evidence>
<protein>
    <submittedName>
        <fullName evidence="2">Uncharacterized protein</fullName>
    </submittedName>
</protein>
<dbReference type="EMBL" id="RHFK02000018">
    <property type="protein sequence ID" value="TWW60066.1"/>
    <property type="molecule type" value="Genomic_DNA"/>
</dbReference>
<name>A0A5C6MYC0_9TELE</name>
<dbReference type="AlphaFoldDB" id="A0A5C6MYC0"/>
<organism evidence="2 3">
    <name type="scientific">Takifugu flavidus</name>
    <name type="common">sansaifugu</name>
    <dbReference type="NCBI Taxonomy" id="433684"/>
    <lineage>
        <taxon>Eukaryota</taxon>
        <taxon>Metazoa</taxon>
        <taxon>Chordata</taxon>
        <taxon>Craniata</taxon>
        <taxon>Vertebrata</taxon>
        <taxon>Euteleostomi</taxon>
        <taxon>Actinopterygii</taxon>
        <taxon>Neopterygii</taxon>
        <taxon>Teleostei</taxon>
        <taxon>Neoteleostei</taxon>
        <taxon>Acanthomorphata</taxon>
        <taxon>Eupercaria</taxon>
        <taxon>Tetraodontiformes</taxon>
        <taxon>Tetradontoidea</taxon>
        <taxon>Tetraodontidae</taxon>
        <taxon>Takifugu</taxon>
    </lineage>
</organism>
<keyword evidence="3" id="KW-1185">Reference proteome</keyword>
<evidence type="ECO:0000256" key="1">
    <source>
        <dbReference type="SAM" id="MobiDB-lite"/>
    </source>
</evidence>
<sequence length="112" mass="12482">MVLYHLENLPLVTLRQRTKSEIQGRESVGESKCPEARRNPSEEEEEVRGRGARKVAEEPGESLEDAGRCRESLGSLERCWSTGSVAKNISLKVTLKLSLSPLHPQVELDTIV</sequence>
<feature type="region of interest" description="Disordered" evidence="1">
    <location>
        <begin position="19"/>
        <end position="67"/>
    </location>
</feature>
<comment type="caution">
    <text evidence="2">The sequence shown here is derived from an EMBL/GenBank/DDBJ whole genome shotgun (WGS) entry which is preliminary data.</text>
</comment>